<dbReference type="OrthoDB" id="10069349at2759"/>
<keyword evidence="1" id="KW-0472">Membrane</keyword>
<name>A0A835UT58_VANPL</name>
<sequence>MVYHLQAMAAAQGIAGTWTEGTPCFQSSLNLLCISTCRDFDSVCFMVVYLAAFSLINIIFFRQICFVQVAGNLKTGIGAIQQRCSGIELWTPGLLFSFCLLLLFVM</sequence>
<feature type="transmembrane region" description="Helical" evidence="1">
    <location>
        <begin position="47"/>
        <end position="69"/>
    </location>
</feature>
<accession>A0A835UT58</accession>
<dbReference type="AlphaFoldDB" id="A0A835UT58"/>
<comment type="caution">
    <text evidence="2">The sequence shown here is derived from an EMBL/GenBank/DDBJ whole genome shotgun (WGS) entry which is preliminary data.</text>
</comment>
<gene>
    <name evidence="2" type="ORF">HPP92_014904</name>
</gene>
<evidence type="ECO:0000313" key="3">
    <source>
        <dbReference type="Proteomes" id="UP000636800"/>
    </source>
</evidence>
<keyword evidence="1" id="KW-0812">Transmembrane</keyword>
<keyword evidence="3" id="KW-1185">Reference proteome</keyword>
<dbReference type="Proteomes" id="UP000636800">
    <property type="component" value="Chromosome 7"/>
</dbReference>
<proteinExistence type="predicted"/>
<dbReference type="EMBL" id="JADCNL010000007">
    <property type="protein sequence ID" value="KAG0473047.1"/>
    <property type="molecule type" value="Genomic_DNA"/>
</dbReference>
<organism evidence="2 3">
    <name type="scientific">Vanilla planifolia</name>
    <name type="common">Vanilla</name>
    <dbReference type="NCBI Taxonomy" id="51239"/>
    <lineage>
        <taxon>Eukaryota</taxon>
        <taxon>Viridiplantae</taxon>
        <taxon>Streptophyta</taxon>
        <taxon>Embryophyta</taxon>
        <taxon>Tracheophyta</taxon>
        <taxon>Spermatophyta</taxon>
        <taxon>Magnoliopsida</taxon>
        <taxon>Liliopsida</taxon>
        <taxon>Asparagales</taxon>
        <taxon>Orchidaceae</taxon>
        <taxon>Vanilloideae</taxon>
        <taxon>Vanilleae</taxon>
        <taxon>Vanilla</taxon>
    </lineage>
</organism>
<protein>
    <submittedName>
        <fullName evidence="2">Uncharacterized protein</fullName>
    </submittedName>
</protein>
<reference evidence="2 3" key="1">
    <citation type="journal article" date="2020" name="Nat. Food">
        <title>A phased Vanilla planifolia genome enables genetic improvement of flavour and production.</title>
        <authorList>
            <person name="Hasing T."/>
            <person name="Tang H."/>
            <person name="Brym M."/>
            <person name="Khazi F."/>
            <person name="Huang T."/>
            <person name="Chambers A.H."/>
        </authorList>
    </citation>
    <scope>NUCLEOTIDE SEQUENCE [LARGE SCALE GENOMIC DNA]</scope>
    <source>
        <tissue evidence="2">Leaf</tissue>
    </source>
</reference>
<feature type="transmembrane region" description="Helical" evidence="1">
    <location>
        <begin position="89"/>
        <end position="105"/>
    </location>
</feature>
<evidence type="ECO:0000313" key="2">
    <source>
        <dbReference type="EMBL" id="KAG0473047.1"/>
    </source>
</evidence>
<keyword evidence="1" id="KW-1133">Transmembrane helix</keyword>
<evidence type="ECO:0000256" key="1">
    <source>
        <dbReference type="SAM" id="Phobius"/>
    </source>
</evidence>